<dbReference type="OrthoDB" id="3292351at2"/>
<accession>A0A4R6JZE3</accession>
<keyword evidence="1" id="KW-0472">Membrane</keyword>
<dbReference type="EMBL" id="SNWR01000001">
    <property type="protein sequence ID" value="TDO42283.1"/>
    <property type="molecule type" value="Genomic_DNA"/>
</dbReference>
<protein>
    <submittedName>
        <fullName evidence="2">Uncharacterized protein</fullName>
    </submittedName>
</protein>
<dbReference type="RefSeq" id="WP_133876197.1">
    <property type="nucleotide sequence ID" value="NZ_BOMD01000059.1"/>
</dbReference>
<dbReference type="AlphaFoldDB" id="A0A4R6JZE3"/>
<dbReference type="Proteomes" id="UP000294901">
    <property type="component" value="Unassembled WGS sequence"/>
</dbReference>
<feature type="transmembrane region" description="Helical" evidence="1">
    <location>
        <begin position="6"/>
        <end position="30"/>
    </location>
</feature>
<keyword evidence="1" id="KW-0812">Transmembrane</keyword>
<reference evidence="2 3" key="1">
    <citation type="submission" date="2019-03" db="EMBL/GenBank/DDBJ databases">
        <title>Sequencing the genomes of 1000 actinobacteria strains.</title>
        <authorList>
            <person name="Klenk H.-P."/>
        </authorList>
    </citation>
    <scope>NUCLEOTIDE SEQUENCE [LARGE SCALE GENOMIC DNA]</scope>
    <source>
        <strain evidence="2 3">DSM 43805</strain>
    </source>
</reference>
<keyword evidence="1" id="KW-1133">Transmembrane helix</keyword>
<keyword evidence="3" id="KW-1185">Reference proteome</keyword>
<evidence type="ECO:0000313" key="3">
    <source>
        <dbReference type="Proteomes" id="UP000294901"/>
    </source>
</evidence>
<comment type="caution">
    <text evidence="2">The sequence shown here is derived from an EMBL/GenBank/DDBJ whole genome shotgun (WGS) entry which is preliminary data.</text>
</comment>
<gene>
    <name evidence="2" type="ORF">C8E87_6050</name>
</gene>
<feature type="transmembrane region" description="Helical" evidence="1">
    <location>
        <begin position="230"/>
        <end position="251"/>
    </location>
</feature>
<evidence type="ECO:0000313" key="2">
    <source>
        <dbReference type="EMBL" id="TDO42283.1"/>
    </source>
</evidence>
<proteinExistence type="predicted"/>
<name>A0A4R6JZE3_9ACTN</name>
<organism evidence="2 3">
    <name type="scientific">Paractinoplanes brasiliensis</name>
    <dbReference type="NCBI Taxonomy" id="52695"/>
    <lineage>
        <taxon>Bacteria</taxon>
        <taxon>Bacillati</taxon>
        <taxon>Actinomycetota</taxon>
        <taxon>Actinomycetes</taxon>
        <taxon>Micromonosporales</taxon>
        <taxon>Micromonosporaceae</taxon>
        <taxon>Paractinoplanes</taxon>
    </lineage>
</organism>
<evidence type="ECO:0000256" key="1">
    <source>
        <dbReference type="SAM" id="Phobius"/>
    </source>
</evidence>
<sequence>MTTVATVAFCFGFLLVAGAGIFLLLIIADLRALWILHRLRPSPVGTRGRVAIEGTTEYSEAGRQIGPVTGEDCTWYRVTLFKMRISSFVTSDDHEPEVILKAESPAWPALADKNRRIPVHPRLVTPRDTVNDPFMSGASVYQVTDVSYDRADPVPLPPIVPASVIAGLRKSERLHLTETRVPRGLPVFAMGRVTNRGLLPNRTGLTVFTTDSRAAIIADRRDAVRTGRLAALWLTVIGLALAVPSTLYLIAQPG</sequence>